<protein>
    <submittedName>
        <fullName evidence="1">Uncharacterized protein</fullName>
    </submittedName>
</protein>
<reference evidence="1 2" key="1">
    <citation type="submission" date="2018-08" db="EMBL/GenBank/DDBJ databases">
        <title>A genome reference for cultivated species of the human gut microbiota.</title>
        <authorList>
            <person name="Zou Y."/>
            <person name="Xue W."/>
            <person name="Luo G."/>
        </authorList>
    </citation>
    <scope>NUCLEOTIDE SEQUENCE [LARGE SCALE GENOMIC DNA]</scope>
    <source>
        <strain evidence="1 2">AF39-4</strain>
    </source>
</reference>
<proteinExistence type="predicted"/>
<dbReference type="Proteomes" id="UP000284267">
    <property type="component" value="Unassembled WGS sequence"/>
</dbReference>
<accession>A0A415HVP3</accession>
<evidence type="ECO:0000313" key="1">
    <source>
        <dbReference type="EMBL" id="RHK98316.1"/>
    </source>
</evidence>
<comment type="caution">
    <text evidence="1">The sequence shown here is derived from an EMBL/GenBank/DDBJ whole genome shotgun (WGS) entry which is preliminary data.</text>
</comment>
<dbReference type="AlphaFoldDB" id="A0A415HVP3"/>
<organism evidence="1 2">
    <name type="scientific">Blautia obeum</name>
    <dbReference type="NCBI Taxonomy" id="40520"/>
    <lineage>
        <taxon>Bacteria</taxon>
        <taxon>Bacillati</taxon>
        <taxon>Bacillota</taxon>
        <taxon>Clostridia</taxon>
        <taxon>Lachnospirales</taxon>
        <taxon>Lachnospiraceae</taxon>
        <taxon>Blautia</taxon>
    </lineage>
</organism>
<name>A0A415HVP3_9FIRM</name>
<sequence>MAALKGYKSVAVIEFGSGCCKSTYHYAIYDDGTNYKPKDIVYVSGNATCPIASIKEIITPEEADLRFKKSITAEVICKIDKSAYENRVNNRKRAENIKKKMDKMIKVMDENKKYEMYANENPELLKLLNEFKEVSGM</sequence>
<dbReference type="EMBL" id="QROE01000001">
    <property type="protein sequence ID" value="RHK98316.1"/>
    <property type="molecule type" value="Genomic_DNA"/>
</dbReference>
<evidence type="ECO:0000313" key="2">
    <source>
        <dbReference type="Proteomes" id="UP000284267"/>
    </source>
</evidence>
<gene>
    <name evidence="1" type="ORF">DW040_03130</name>
</gene>